<dbReference type="AlphaFoldDB" id="A0AAP2DAL2"/>
<protein>
    <submittedName>
        <fullName evidence="4">GNAT family N-acetyltransferase</fullName>
        <ecNumber evidence="4">2.3.1.-</ecNumber>
    </submittedName>
</protein>
<dbReference type="Pfam" id="PF13673">
    <property type="entry name" value="Acetyltransf_10"/>
    <property type="match status" value="1"/>
</dbReference>
<evidence type="ECO:0000313" key="4">
    <source>
        <dbReference type="EMBL" id="MBT1688471.1"/>
    </source>
</evidence>
<evidence type="ECO:0000256" key="2">
    <source>
        <dbReference type="ARBA" id="ARBA00023315"/>
    </source>
</evidence>
<feature type="domain" description="N-acetyltransferase" evidence="3">
    <location>
        <begin position="4"/>
        <end position="166"/>
    </location>
</feature>
<dbReference type="InterPro" id="IPR016181">
    <property type="entry name" value="Acyl_CoA_acyltransferase"/>
</dbReference>
<dbReference type="Proteomes" id="UP001319180">
    <property type="component" value="Unassembled WGS sequence"/>
</dbReference>
<dbReference type="CDD" id="cd04301">
    <property type="entry name" value="NAT_SF"/>
    <property type="match status" value="1"/>
</dbReference>
<reference evidence="4 5" key="1">
    <citation type="submission" date="2021-05" db="EMBL/GenBank/DDBJ databases">
        <title>A Polyphasic approach of four new species of the genus Ohtaekwangia: Ohtaekwangia histidinii sp. nov., Ohtaekwangia cretensis sp. nov., Ohtaekwangia indiensis sp. nov., Ohtaekwangia reichenbachii sp. nov. from diverse environment.</title>
        <authorList>
            <person name="Octaviana S."/>
        </authorList>
    </citation>
    <scope>NUCLEOTIDE SEQUENCE [LARGE SCALE GENOMIC DNA]</scope>
    <source>
        <strain evidence="4 5">PWU37</strain>
    </source>
</reference>
<sequence>MMSVSIRNAGTTDIPVIRLLAEETWWPTYKPILEDEQIRYMLELIYSVDALTTVMTQQTQHFILLSDDEGAQGFAAYGPRADEPVYKLHKLYVRPGNQGKGYGRRLLDEVVQRAKDQGITTLDLNVNRYNPARSFYEKVGFSVLREEDIAIGPYWMNDYVMRRIVTP</sequence>
<dbReference type="EC" id="2.3.1.-" evidence="4"/>
<dbReference type="Gene3D" id="3.40.630.30">
    <property type="match status" value="1"/>
</dbReference>
<comment type="caution">
    <text evidence="4">The sequence shown here is derived from an EMBL/GenBank/DDBJ whole genome shotgun (WGS) entry which is preliminary data.</text>
</comment>
<dbReference type="SUPFAM" id="SSF55729">
    <property type="entry name" value="Acyl-CoA N-acyltransferases (Nat)"/>
    <property type="match status" value="1"/>
</dbReference>
<keyword evidence="2 4" id="KW-0012">Acyltransferase</keyword>
<organism evidence="4 5">
    <name type="scientific">Dawidia soli</name>
    <dbReference type="NCBI Taxonomy" id="2782352"/>
    <lineage>
        <taxon>Bacteria</taxon>
        <taxon>Pseudomonadati</taxon>
        <taxon>Bacteroidota</taxon>
        <taxon>Cytophagia</taxon>
        <taxon>Cytophagales</taxon>
        <taxon>Chryseotaleaceae</taxon>
        <taxon>Dawidia</taxon>
    </lineage>
</organism>
<accession>A0AAP2DAL2</accession>
<dbReference type="PANTHER" id="PTHR43877">
    <property type="entry name" value="AMINOALKYLPHOSPHONATE N-ACETYLTRANSFERASE-RELATED-RELATED"/>
    <property type="match status" value="1"/>
</dbReference>
<dbReference type="PANTHER" id="PTHR43877:SF2">
    <property type="entry name" value="AMINOALKYLPHOSPHONATE N-ACETYLTRANSFERASE-RELATED"/>
    <property type="match status" value="1"/>
</dbReference>
<gene>
    <name evidence="4" type="ORF">KK078_18010</name>
</gene>
<dbReference type="PROSITE" id="PS51186">
    <property type="entry name" value="GNAT"/>
    <property type="match status" value="1"/>
</dbReference>
<keyword evidence="5" id="KW-1185">Reference proteome</keyword>
<proteinExistence type="predicted"/>
<evidence type="ECO:0000313" key="5">
    <source>
        <dbReference type="Proteomes" id="UP001319180"/>
    </source>
</evidence>
<keyword evidence="1 4" id="KW-0808">Transferase</keyword>
<dbReference type="RefSeq" id="WP_254091697.1">
    <property type="nucleotide sequence ID" value="NZ_JAHESC010000026.1"/>
</dbReference>
<name>A0AAP2DAL2_9BACT</name>
<evidence type="ECO:0000259" key="3">
    <source>
        <dbReference type="PROSITE" id="PS51186"/>
    </source>
</evidence>
<dbReference type="GO" id="GO:0016747">
    <property type="term" value="F:acyltransferase activity, transferring groups other than amino-acyl groups"/>
    <property type="evidence" value="ECO:0007669"/>
    <property type="project" value="InterPro"/>
</dbReference>
<evidence type="ECO:0000256" key="1">
    <source>
        <dbReference type="ARBA" id="ARBA00022679"/>
    </source>
</evidence>
<dbReference type="InterPro" id="IPR050832">
    <property type="entry name" value="Bact_Acetyltransf"/>
</dbReference>
<dbReference type="InterPro" id="IPR000182">
    <property type="entry name" value="GNAT_dom"/>
</dbReference>
<dbReference type="EMBL" id="JAHESC010000026">
    <property type="protein sequence ID" value="MBT1688471.1"/>
    <property type="molecule type" value="Genomic_DNA"/>
</dbReference>